<sequence>MWSRRHSMEPIDLDPLVPIVRLTIRGGDMLVVGDVMADSAYGFLKMSLSFRGQQRPNHLGFVDQRFATVPDDIVGVEFAFVSASGLW</sequence>
<organism evidence="1 2">
    <name type="scientific">Prunus dulcis</name>
    <name type="common">Almond</name>
    <name type="synonym">Amygdalus dulcis</name>
    <dbReference type="NCBI Taxonomy" id="3755"/>
    <lineage>
        <taxon>Eukaryota</taxon>
        <taxon>Viridiplantae</taxon>
        <taxon>Streptophyta</taxon>
        <taxon>Embryophyta</taxon>
        <taxon>Tracheophyta</taxon>
        <taxon>Spermatophyta</taxon>
        <taxon>Magnoliopsida</taxon>
        <taxon>eudicotyledons</taxon>
        <taxon>Gunneridae</taxon>
        <taxon>Pentapetalae</taxon>
        <taxon>rosids</taxon>
        <taxon>fabids</taxon>
        <taxon>Rosales</taxon>
        <taxon>Rosaceae</taxon>
        <taxon>Amygdaloideae</taxon>
        <taxon>Amygdaleae</taxon>
        <taxon>Prunus</taxon>
    </lineage>
</organism>
<dbReference type="Proteomes" id="UP001054821">
    <property type="component" value="Chromosome 6"/>
</dbReference>
<evidence type="ECO:0000313" key="2">
    <source>
        <dbReference type="Proteomes" id="UP001054821"/>
    </source>
</evidence>
<comment type="caution">
    <text evidence="1">The sequence shown here is derived from an EMBL/GenBank/DDBJ whole genome shotgun (WGS) entry which is preliminary data.</text>
</comment>
<gene>
    <name evidence="1" type="ORF">L3X38_035610</name>
</gene>
<name>A0AAD4VMB6_PRUDU</name>
<reference evidence="1 2" key="1">
    <citation type="journal article" date="2022" name="G3 (Bethesda)">
        <title>Whole-genome sequence and methylome profiling of the almond [Prunus dulcis (Mill.) D.A. Webb] cultivar 'Nonpareil'.</title>
        <authorList>
            <person name="D'Amico-Willman K.M."/>
            <person name="Ouma W.Z."/>
            <person name="Meulia T."/>
            <person name="Sideli G.M."/>
            <person name="Gradziel T.M."/>
            <person name="Fresnedo-Ramirez J."/>
        </authorList>
    </citation>
    <scope>NUCLEOTIDE SEQUENCE [LARGE SCALE GENOMIC DNA]</scope>
    <source>
        <strain evidence="1">Clone GOH B32 T37-40</strain>
    </source>
</reference>
<keyword evidence="2" id="KW-1185">Reference proteome</keyword>
<evidence type="ECO:0000313" key="1">
    <source>
        <dbReference type="EMBL" id="KAI5326536.1"/>
    </source>
</evidence>
<proteinExistence type="predicted"/>
<dbReference type="EMBL" id="JAJFAZ020000006">
    <property type="protein sequence ID" value="KAI5326536.1"/>
    <property type="molecule type" value="Genomic_DNA"/>
</dbReference>
<dbReference type="AlphaFoldDB" id="A0AAD4VMB6"/>
<accession>A0AAD4VMB6</accession>
<protein>
    <submittedName>
        <fullName evidence="1">Uncharacterized protein</fullName>
    </submittedName>
</protein>